<dbReference type="EMBL" id="ANAH02000007">
    <property type="protein sequence ID" value="EPX62674.1"/>
    <property type="molecule type" value="Genomic_DNA"/>
</dbReference>
<accession>S9QN34</accession>
<reference evidence="2" key="1">
    <citation type="submission" date="2013-05" db="EMBL/GenBank/DDBJ databases">
        <title>Genome assembly of Cystobacter fuscus DSM 2262.</title>
        <authorList>
            <person name="Sharma G."/>
            <person name="Khatri I."/>
            <person name="Kaur C."/>
            <person name="Mayilraj S."/>
            <person name="Subramanian S."/>
        </authorList>
    </citation>
    <scope>NUCLEOTIDE SEQUENCE [LARGE SCALE GENOMIC DNA]</scope>
    <source>
        <strain evidence="2">DSM 2262</strain>
    </source>
</reference>
<feature type="transmembrane region" description="Helical" evidence="1">
    <location>
        <begin position="292"/>
        <end position="315"/>
    </location>
</feature>
<keyword evidence="3" id="KW-1185">Reference proteome</keyword>
<proteinExistence type="predicted"/>
<dbReference type="eggNOG" id="ENOG50339EF">
    <property type="taxonomic scope" value="Bacteria"/>
</dbReference>
<dbReference type="RefSeq" id="WP_002621575.1">
    <property type="nucleotide sequence ID" value="NZ_ANAH02000007.1"/>
</dbReference>
<organism evidence="2 3">
    <name type="scientific">Cystobacter fuscus (strain ATCC 25194 / DSM 2262 / NBRC 100088 / M29)</name>
    <dbReference type="NCBI Taxonomy" id="1242864"/>
    <lineage>
        <taxon>Bacteria</taxon>
        <taxon>Pseudomonadati</taxon>
        <taxon>Myxococcota</taxon>
        <taxon>Myxococcia</taxon>
        <taxon>Myxococcales</taxon>
        <taxon>Cystobacterineae</taxon>
        <taxon>Archangiaceae</taxon>
        <taxon>Cystobacter</taxon>
    </lineage>
</organism>
<comment type="caution">
    <text evidence="2">The sequence shown here is derived from an EMBL/GenBank/DDBJ whole genome shotgun (WGS) entry which is preliminary data.</text>
</comment>
<name>S9QN34_CYSF2</name>
<feature type="transmembrane region" description="Helical" evidence="1">
    <location>
        <begin position="407"/>
        <end position="424"/>
    </location>
</feature>
<keyword evidence="1" id="KW-0812">Transmembrane</keyword>
<feature type="transmembrane region" description="Helical" evidence="1">
    <location>
        <begin position="70"/>
        <end position="95"/>
    </location>
</feature>
<dbReference type="OrthoDB" id="3784446at2"/>
<feature type="transmembrane region" description="Helical" evidence="1">
    <location>
        <begin position="430"/>
        <end position="448"/>
    </location>
</feature>
<keyword evidence="1" id="KW-1133">Transmembrane helix</keyword>
<dbReference type="AlphaFoldDB" id="S9QN34"/>
<sequence length="467" mass="50477">MNTPAPNDRSLFAPLVAIAAVGLGYAIQVSNGNLHPQSVTWLTVAVVTSTLALVLPTLRREDATRQAERLAVLVLGAGLIWQFAQLCTTSPAMYLRPGREGFQPFLMGIAAAAVLAGAGLGSDSWLGRWRLPLLVGVHLALGYWILRASPRPHIDVFAWHVEALQALGRGVNPYAITMPDIYGHDLFYEPGLLANGRVQVGFTYPPLSLLIAGIGYVLGGDYRWANLVAMGLAAVLMGQCQPGRLPAVAAAVFLFTPRTFFVLEQGWTEAHIAFLMALTVWSACRAPRVLPVALGLLFASKHYLILAAPLVVLLHPGPSPWRATVRTVLKAVAVAAVITLPFAVLDPVAFYQDMITFQLRQPFRVESLSYLAWWNQHMGVRPPPLLGFVAVLPVIGLALWRAPRTPAGFALAVGLLIMIFFAFSKQAFCNYYYFIVAALCCALAAWNAPVRSLATRTPAPATPPTAT</sequence>
<feature type="transmembrane region" description="Helical" evidence="1">
    <location>
        <begin position="36"/>
        <end position="58"/>
    </location>
</feature>
<gene>
    <name evidence="2" type="ORF">D187_008862</name>
</gene>
<keyword evidence="1" id="KW-0472">Membrane</keyword>
<protein>
    <recommendedName>
        <fullName evidence="4">DUF2029 domain-containing protein</fullName>
    </recommendedName>
</protein>
<feature type="transmembrane region" description="Helical" evidence="1">
    <location>
        <begin position="327"/>
        <end position="345"/>
    </location>
</feature>
<evidence type="ECO:0000256" key="1">
    <source>
        <dbReference type="SAM" id="Phobius"/>
    </source>
</evidence>
<dbReference type="Proteomes" id="UP000011682">
    <property type="component" value="Unassembled WGS sequence"/>
</dbReference>
<feature type="transmembrane region" description="Helical" evidence="1">
    <location>
        <begin position="383"/>
        <end position="400"/>
    </location>
</feature>
<evidence type="ECO:0000313" key="3">
    <source>
        <dbReference type="Proteomes" id="UP000011682"/>
    </source>
</evidence>
<evidence type="ECO:0000313" key="2">
    <source>
        <dbReference type="EMBL" id="EPX62674.1"/>
    </source>
</evidence>
<feature type="transmembrane region" description="Helical" evidence="1">
    <location>
        <begin position="129"/>
        <end position="146"/>
    </location>
</feature>
<evidence type="ECO:0008006" key="4">
    <source>
        <dbReference type="Google" id="ProtNLM"/>
    </source>
</evidence>
<feature type="transmembrane region" description="Helical" evidence="1">
    <location>
        <begin position="101"/>
        <end position="122"/>
    </location>
</feature>